<sequence>MKFFGKNEVGILNHQKRWITIAYENQQNWRLGCSEVRLTLKMGRFGHRHSGSPKNSWTIAHANQQNEGLTYSRDRLTFKMVCFGREGQLITKKDGELYQMKKILGFLAKCQ</sequence>
<dbReference type="Proteomes" id="UP000824120">
    <property type="component" value="Chromosome 11"/>
</dbReference>
<evidence type="ECO:0000313" key="2">
    <source>
        <dbReference type="Proteomes" id="UP000824120"/>
    </source>
</evidence>
<dbReference type="EMBL" id="JACXVP010000011">
    <property type="protein sequence ID" value="KAG5578658.1"/>
    <property type="molecule type" value="Genomic_DNA"/>
</dbReference>
<name>A0A9J5WSJ4_SOLCO</name>
<dbReference type="AlphaFoldDB" id="A0A9J5WSJ4"/>
<accession>A0A9J5WSJ4</accession>
<proteinExistence type="predicted"/>
<protein>
    <submittedName>
        <fullName evidence="1">Uncharacterized protein</fullName>
    </submittedName>
</protein>
<organism evidence="1 2">
    <name type="scientific">Solanum commersonii</name>
    <name type="common">Commerson's wild potato</name>
    <name type="synonym">Commerson's nightshade</name>
    <dbReference type="NCBI Taxonomy" id="4109"/>
    <lineage>
        <taxon>Eukaryota</taxon>
        <taxon>Viridiplantae</taxon>
        <taxon>Streptophyta</taxon>
        <taxon>Embryophyta</taxon>
        <taxon>Tracheophyta</taxon>
        <taxon>Spermatophyta</taxon>
        <taxon>Magnoliopsida</taxon>
        <taxon>eudicotyledons</taxon>
        <taxon>Gunneridae</taxon>
        <taxon>Pentapetalae</taxon>
        <taxon>asterids</taxon>
        <taxon>lamiids</taxon>
        <taxon>Solanales</taxon>
        <taxon>Solanaceae</taxon>
        <taxon>Solanoideae</taxon>
        <taxon>Solaneae</taxon>
        <taxon>Solanum</taxon>
    </lineage>
</organism>
<comment type="caution">
    <text evidence="1">The sequence shown here is derived from an EMBL/GenBank/DDBJ whole genome shotgun (WGS) entry which is preliminary data.</text>
</comment>
<evidence type="ECO:0000313" key="1">
    <source>
        <dbReference type="EMBL" id="KAG5578658.1"/>
    </source>
</evidence>
<gene>
    <name evidence="1" type="ORF">H5410_058792</name>
</gene>
<reference evidence="1 2" key="1">
    <citation type="submission" date="2020-09" db="EMBL/GenBank/DDBJ databases">
        <title>De no assembly of potato wild relative species, Solanum commersonii.</title>
        <authorList>
            <person name="Cho K."/>
        </authorList>
    </citation>
    <scope>NUCLEOTIDE SEQUENCE [LARGE SCALE GENOMIC DNA]</scope>
    <source>
        <strain evidence="1">LZ3.2</strain>
        <tissue evidence="1">Leaf</tissue>
    </source>
</reference>
<keyword evidence="2" id="KW-1185">Reference proteome</keyword>